<proteinExistence type="predicted"/>
<evidence type="ECO:0000313" key="1">
    <source>
        <dbReference type="EMBL" id="KKK51800.1"/>
    </source>
</evidence>
<dbReference type="EMBL" id="LAZR01067332">
    <property type="protein sequence ID" value="KKK51800.1"/>
    <property type="molecule type" value="Genomic_DNA"/>
</dbReference>
<gene>
    <name evidence="1" type="ORF">LCGC14_3111320</name>
</gene>
<organism evidence="1">
    <name type="scientific">marine sediment metagenome</name>
    <dbReference type="NCBI Taxonomy" id="412755"/>
    <lineage>
        <taxon>unclassified sequences</taxon>
        <taxon>metagenomes</taxon>
        <taxon>ecological metagenomes</taxon>
    </lineage>
</organism>
<reference evidence="1" key="1">
    <citation type="journal article" date="2015" name="Nature">
        <title>Complex archaea that bridge the gap between prokaryotes and eukaryotes.</title>
        <authorList>
            <person name="Spang A."/>
            <person name="Saw J.H."/>
            <person name="Jorgensen S.L."/>
            <person name="Zaremba-Niedzwiedzka K."/>
            <person name="Martijn J."/>
            <person name="Lind A.E."/>
            <person name="van Eijk R."/>
            <person name="Schleper C."/>
            <person name="Guy L."/>
            <person name="Ettema T.J."/>
        </authorList>
    </citation>
    <scope>NUCLEOTIDE SEQUENCE</scope>
</reference>
<comment type="caution">
    <text evidence="1">The sequence shown here is derived from an EMBL/GenBank/DDBJ whole genome shotgun (WGS) entry which is preliminary data.</text>
</comment>
<sequence length="60" mass="7018">MAKSELERFSKKLEKLKAEKEKMKPKDDFAPINLEIRGVSDRVKFLNKGKRNARKKTQAN</sequence>
<name>A0A0F8WTV0_9ZZZZ</name>
<accession>A0A0F8WTV0</accession>
<protein>
    <submittedName>
        <fullName evidence="1">Uncharacterized protein</fullName>
    </submittedName>
</protein>
<dbReference type="AlphaFoldDB" id="A0A0F8WTV0"/>